<accession>A0A068RFZ8</accession>
<sequence length="76" mass="8782">MLHNDNLNGVRPDAAEMMDGRSMTPEIAHLHRDTRSQGVLRPAGQPCLNKNYMLYYEKLNGRCVMWREALKGGWEH</sequence>
<reference evidence="1" key="1">
    <citation type="submission" date="2013-08" db="EMBL/GenBank/DDBJ databases">
        <title>Gene expansion shapes genome architecture in the human pathogen Lichtheimia corymbifera: an evolutionary genomics analysis in the ancient terrestrial Mucorales (Mucoromycotina).</title>
        <authorList>
            <person name="Schwartze V.U."/>
            <person name="Winter S."/>
            <person name="Shelest E."/>
            <person name="Marcet-Houben M."/>
            <person name="Horn F."/>
            <person name="Wehner S."/>
            <person name="Hoffmann K."/>
            <person name="Riege K."/>
            <person name="Sammeth M."/>
            <person name="Nowrousian M."/>
            <person name="Valiante V."/>
            <person name="Linde J."/>
            <person name="Jacobsen I.D."/>
            <person name="Marz M."/>
            <person name="Brakhage A.A."/>
            <person name="Gabaldon T."/>
            <person name="Bocker S."/>
            <person name="Voigt K."/>
        </authorList>
    </citation>
    <scope>NUCLEOTIDE SEQUENCE [LARGE SCALE GENOMIC DNA]</scope>
    <source>
        <strain evidence="1">FSU 9682</strain>
    </source>
</reference>
<proteinExistence type="predicted"/>
<name>A0A068RFZ8_9FUNG</name>
<organism evidence="1 2">
    <name type="scientific">Lichtheimia corymbifera JMRC:FSU:9682</name>
    <dbReference type="NCBI Taxonomy" id="1263082"/>
    <lineage>
        <taxon>Eukaryota</taxon>
        <taxon>Fungi</taxon>
        <taxon>Fungi incertae sedis</taxon>
        <taxon>Mucoromycota</taxon>
        <taxon>Mucoromycotina</taxon>
        <taxon>Mucoromycetes</taxon>
        <taxon>Mucorales</taxon>
        <taxon>Lichtheimiaceae</taxon>
        <taxon>Lichtheimia</taxon>
    </lineage>
</organism>
<dbReference type="AlphaFoldDB" id="A0A068RFZ8"/>
<evidence type="ECO:0000313" key="1">
    <source>
        <dbReference type="EMBL" id="CDH48645.1"/>
    </source>
</evidence>
<comment type="caution">
    <text evidence="1">The sequence shown here is derived from an EMBL/GenBank/DDBJ whole genome shotgun (WGS) entry which is preliminary data.</text>
</comment>
<dbReference type="EMBL" id="CBTN010000001">
    <property type="protein sequence ID" value="CDH48645.1"/>
    <property type="molecule type" value="Genomic_DNA"/>
</dbReference>
<evidence type="ECO:0000313" key="2">
    <source>
        <dbReference type="Proteomes" id="UP000027586"/>
    </source>
</evidence>
<protein>
    <submittedName>
        <fullName evidence="1">Uncharacterized protein</fullName>
    </submittedName>
</protein>
<gene>
    <name evidence="1" type="ORF">LCOR_00420.1</name>
</gene>
<dbReference type="VEuPathDB" id="FungiDB:LCOR_00420.1"/>
<keyword evidence="2" id="KW-1185">Reference proteome</keyword>
<dbReference type="Proteomes" id="UP000027586">
    <property type="component" value="Unassembled WGS sequence"/>
</dbReference>